<dbReference type="InterPro" id="IPR022038">
    <property type="entry name" value="Ig-like_bact"/>
</dbReference>
<keyword evidence="5" id="KW-0326">Glycosidase</keyword>
<keyword evidence="2" id="KW-0812">Transmembrane</keyword>
<sequence length="1518" mass="163589">MNVFRKTLAGLVAGVVLLAVVPSAMPAFASESRQTVNVTPNPWYASGPFQGWGTSLAWFANATGNYGEPGSISQSSGNPQSDSKALEYGRQLREDFYTSIFGRQGLGLNKARYNIGGGNASDVAYGYPFMRQGAAMPGYWVQDPNGSLGLYGGVSTTMRNKNAIDGAFDPEKDDSYVWGPASRNSSEAYATKAQEWWLKRGAEHKDINQVEAAANAAPWFMTGNGYVSGGTSGNANNLVDADKYAQYLAAVTRHLSQLKAANGNQVSINTVEPLNESETGYWSSPQGRASDTWPSQDTALIDRYWNRYYQDKDKSKTPYTSEVKKPQEGMHVDVETAGRTIRSLRSALDAQGLRQTQVSATDATDSGQFVDSYRHYPQEVRNAIGQYNTHAYGTNHQRVARDIAQGDGKALSMSEVDGSWQSGGFNPYGFDNALGMAGKINSDVYALQSRDYTFWQIGEDLYNVATGDKDMNGNTANPKGEDTNWGSVFLDYDCSVAGTDGKLYSRREVDNNGGSTAGIHPCRIVVNAKYNAVRAYTQFIHQGDAITANNATKDNMTASSADGKVQTVIHRNGGDQPQTLVIDLSNYDRIDSKAAGRLFLTTTPDHQQDIYTANMDYMNRYSNKEQPHAVSINTTTKTATVNLPARSIASIQLTGLSGVSPQAQVMDGSTIQLQGQQSGKMLSAADDGQLTLEDMAKTPAQGRAQSFTVSSVASPIGAPMLKRYLLSSANGSRFLGADGRMQTGTRESVGADAKYIWILDTENGKTFSLVNQADKVALDVAGQETDAGASVTVAESTGDCNQAWYFRSTMPTGAQDTTVQVPLGGPVSMPGTVVPYYPWGKGEPVSVVWRTSTVNVNKEGTYRVQGVATDFFGNTFPCNASVFVGALTVTDPASATVLFGSDASAVRKVMETTAVYGHVKASPAIKVDPQAVTWDYTDLQGKLDRAKEGSAVGIHGALAIGQGRSLPLSFALYLEAAIPQNVADVSCNLTVTDQDVEYGKEDQWRKLTDGNTKEEAWATWNSAGNYRHSPTANLDFGQVRQLDRVTITYKDHPPVSAKAEYTDNGITWKPLGQIALNPQPGQTLTFQANSMVGASKVRIVNTVDNAWMDATEIEARARPWVGPIRNLAWGAGTHFTVNADEGDTAGKAIDGHVGKGWSTRSAPANIDPTATFTFGRVRTITHITTTFYRDGRASWPKAQTLEYKDKSGAWHSVGTRSGWYLPQPGSGDSSTDADTPTADFVLMTPVEAKAVRLVNVLQDNRTYINVAEMEVYGTESVSTFEPEPGNDSDLADLRLDGQTIKGFSPRQSDYVVDLPVGAQRNPVLQAFSRDNAANVVLQSDAQSQVGGRTLITVAPADGSQARTYSVLFRSFDLRELKITPPMKTDYGIGEPFDSRGLEVGAVYVAHDTGDKQVKPLVLSDPDLSIRGFDSSVPGRKTVTVAYRGVNASFGVSVRRTGEISSGEGSYGVNGQQSQSDGRLHPALANSGTAVVPILLLATLLTFAALAAYIGRRYWSGKR</sequence>
<proteinExistence type="predicted"/>
<dbReference type="Gene3D" id="2.60.40.3630">
    <property type="match status" value="1"/>
</dbReference>
<dbReference type="InterPro" id="IPR035992">
    <property type="entry name" value="Ricin_B-like_lectins"/>
</dbReference>
<dbReference type="PATRIC" id="fig|1437605.7.peg.121"/>
<dbReference type="KEGG" id="bact:AB656_00595"/>
<gene>
    <name evidence="5" type="ORF">BACT_0397</name>
</gene>
<dbReference type="PROSITE" id="PS50231">
    <property type="entry name" value="RICIN_B_LECTIN"/>
    <property type="match status" value="1"/>
</dbReference>
<feature type="domain" description="F5/8 type C" evidence="4">
    <location>
        <begin position="1116"/>
        <end position="1274"/>
    </location>
</feature>
<dbReference type="PROSITE" id="PS50022">
    <property type="entry name" value="FA58C_3"/>
    <property type="match status" value="1"/>
</dbReference>
<keyword evidence="6" id="KW-1185">Reference proteome</keyword>
<dbReference type="RefSeq" id="WP_033503887.1">
    <property type="nucleotide sequence ID" value="NZ_CP011786.1"/>
</dbReference>
<comment type="caution">
    <text evidence="5">The sequence shown here is derived from an EMBL/GenBank/DDBJ whole genome shotgun (WGS) entry which is preliminary data.</text>
</comment>
<dbReference type="CDD" id="cd00161">
    <property type="entry name" value="beta-trefoil_Ricin-like"/>
    <property type="match status" value="1"/>
</dbReference>
<dbReference type="SUPFAM" id="SSF49785">
    <property type="entry name" value="Galactose-binding domain-like"/>
    <property type="match status" value="2"/>
</dbReference>
<evidence type="ECO:0000256" key="3">
    <source>
        <dbReference type="SAM" id="SignalP"/>
    </source>
</evidence>
<dbReference type="InterPro" id="IPR011081">
    <property type="entry name" value="Big_4"/>
</dbReference>
<evidence type="ECO:0000313" key="6">
    <source>
        <dbReference type="Proteomes" id="UP000029015"/>
    </source>
</evidence>
<dbReference type="EMBL" id="JGYK01000001">
    <property type="protein sequence ID" value="KFI39697.1"/>
    <property type="molecule type" value="Genomic_DNA"/>
</dbReference>
<dbReference type="eggNOG" id="COG0683">
    <property type="taxonomic scope" value="Bacteria"/>
</dbReference>
<dbReference type="Gene3D" id="2.60.120.260">
    <property type="entry name" value="Galactose-binding domain-like"/>
    <property type="match status" value="2"/>
</dbReference>
<dbReference type="SUPFAM" id="SSF51445">
    <property type="entry name" value="(Trans)glycosidases"/>
    <property type="match status" value="1"/>
</dbReference>
<feature type="signal peptide" evidence="3">
    <location>
        <begin position="1"/>
        <end position="29"/>
    </location>
</feature>
<reference evidence="5 6" key="1">
    <citation type="submission" date="2014-03" db="EMBL/GenBank/DDBJ databases">
        <title>Genomics of Bifidobacteria.</title>
        <authorList>
            <person name="Ventura M."/>
            <person name="Milani C."/>
            <person name="Lugli G.A."/>
        </authorList>
    </citation>
    <scope>NUCLEOTIDE SEQUENCE [LARGE SCALE GENOMIC DNA]</scope>
    <source>
        <strain evidence="5 6">DSM 22766</strain>
    </source>
</reference>
<dbReference type="STRING" id="1437605.AB656_00595"/>
<dbReference type="Pfam" id="PF07532">
    <property type="entry name" value="Big_4"/>
    <property type="match status" value="1"/>
</dbReference>
<dbReference type="PANTHER" id="PTHR42767:SF1">
    <property type="entry name" value="ENDO-BETA-1,6-GALACTANASE-LIKE DOMAIN-CONTAINING PROTEIN"/>
    <property type="match status" value="1"/>
</dbReference>
<feature type="compositionally biased region" description="Polar residues" evidence="1">
    <location>
        <begin position="1458"/>
        <end position="1476"/>
    </location>
</feature>
<organism evidence="5 6">
    <name type="scientific">Bifidobacterium actinocoloniiforme DSM 22766</name>
    <dbReference type="NCBI Taxonomy" id="1437605"/>
    <lineage>
        <taxon>Bacteria</taxon>
        <taxon>Bacillati</taxon>
        <taxon>Actinomycetota</taxon>
        <taxon>Actinomycetes</taxon>
        <taxon>Bifidobacteriales</taxon>
        <taxon>Bifidobacteriaceae</taxon>
        <taxon>Bifidobacterium</taxon>
    </lineage>
</organism>
<name>A0A086YZJ7_9BIFI</name>
<dbReference type="InterPro" id="IPR000421">
    <property type="entry name" value="FA58C"/>
</dbReference>
<dbReference type="Pfam" id="PF00754">
    <property type="entry name" value="F5_F8_type_C"/>
    <property type="match status" value="2"/>
</dbReference>
<protein>
    <submittedName>
        <fullName evidence="5">Putative glycosyl hydrolase</fullName>
        <ecNumber evidence="5">3.2.1.164</ecNumber>
    </submittedName>
</protein>
<dbReference type="EC" id="3.2.1.164" evidence="5"/>
<evidence type="ECO:0000313" key="5">
    <source>
        <dbReference type="EMBL" id="KFI39697.1"/>
    </source>
</evidence>
<keyword evidence="2" id="KW-1133">Transmembrane helix</keyword>
<dbReference type="PANTHER" id="PTHR42767">
    <property type="entry name" value="ENDO-BETA-1,6-GALACTANASE"/>
    <property type="match status" value="1"/>
</dbReference>
<dbReference type="eggNOG" id="COG5520">
    <property type="taxonomic scope" value="Bacteria"/>
</dbReference>
<dbReference type="GO" id="GO:0004553">
    <property type="term" value="F:hydrolase activity, hydrolyzing O-glycosyl compounds"/>
    <property type="evidence" value="ECO:0007669"/>
    <property type="project" value="InterPro"/>
</dbReference>
<keyword evidence="5" id="KW-0378">Hydrolase</keyword>
<feature type="chain" id="PRO_5009746103" evidence="3">
    <location>
        <begin position="30"/>
        <end position="1518"/>
    </location>
</feature>
<dbReference type="OrthoDB" id="9806701at2"/>
<keyword evidence="2" id="KW-0472">Membrane</keyword>
<dbReference type="Gene3D" id="3.20.20.80">
    <property type="entry name" value="Glycosidases"/>
    <property type="match status" value="1"/>
</dbReference>
<evidence type="ECO:0000259" key="4">
    <source>
        <dbReference type="PROSITE" id="PS50022"/>
    </source>
</evidence>
<feature type="region of interest" description="Disordered" evidence="1">
    <location>
        <begin position="1458"/>
        <end position="1480"/>
    </location>
</feature>
<dbReference type="Gene3D" id="2.80.10.50">
    <property type="match status" value="1"/>
</dbReference>
<dbReference type="SUPFAM" id="SSF50370">
    <property type="entry name" value="Ricin B-like lectins"/>
    <property type="match status" value="1"/>
</dbReference>
<dbReference type="Proteomes" id="UP000029015">
    <property type="component" value="Unassembled WGS sequence"/>
</dbReference>
<dbReference type="InterPro" id="IPR017853">
    <property type="entry name" value="GH"/>
</dbReference>
<feature type="transmembrane region" description="Helical" evidence="2">
    <location>
        <begin position="1489"/>
        <end position="1509"/>
    </location>
</feature>
<dbReference type="InterPro" id="IPR008979">
    <property type="entry name" value="Galactose-bd-like_sf"/>
</dbReference>
<dbReference type="InterPro" id="IPR039743">
    <property type="entry name" value="6GAL/EXGAL"/>
</dbReference>
<dbReference type="Pfam" id="PF07523">
    <property type="entry name" value="Big_3"/>
    <property type="match status" value="1"/>
</dbReference>
<evidence type="ECO:0000256" key="1">
    <source>
        <dbReference type="SAM" id="MobiDB-lite"/>
    </source>
</evidence>
<evidence type="ECO:0000256" key="2">
    <source>
        <dbReference type="SAM" id="Phobius"/>
    </source>
</evidence>
<accession>A0A086YZJ7</accession>
<keyword evidence="3" id="KW-0732">Signal</keyword>